<feature type="domain" description="UVR" evidence="2">
    <location>
        <begin position="150"/>
        <end position="185"/>
    </location>
</feature>
<name>A0A1G5V793_9FIRM</name>
<dbReference type="GO" id="GO:0016301">
    <property type="term" value="F:kinase activity"/>
    <property type="evidence" value="ECO:0007669"/>
    <property type="project" value="UniProtKB-KW"/>
</dbReference>
<evidence type="ECO:0000313" key="3">
    <source>
        <dbReference type="EMBL" id="SDA41684.1"/>
    </source>
</evidence>
<dbReference type="GO" id="GO:0050897">
    <property type="term" value="F:cobalt ion binding"/>
    <property type="evidence" value="ECO:0007669"/>
    <property type="project" value="TreeGrafter"/>
</dbReference>
<dbReference type="GO" id="GO:1990170">
    <property type="term" value="P:stress response to cadmium ion"/>
    <property type="evidence" value="ECO:0007669"/>
    <property type="project" value="TreeGrafter"/>
</dbReference>
<dbReference type="PANTHER" id="PTHR38430:SF1">
    <property type="entry name" value="PROTEIN-ARGININE KINASE ACTIVATOR PROTEIN"/>
    <property type="match status" value="1"/>
</dbReference>
<reference evidence="3 4" key="1">
    <citation type="submission" date="2016-10" db="EMBL/GenBank/DDBJ databases">
        <authorList>
            <person name="de Groot N.N."/>
        </authorList>
    </citation>
    <scope>NUCLEOTIDE SEQUENCE [LARGE SCALE GENOMIC DNA]</scope>
    <source>
        <strain evidence="3 4">DSM 15230</strain>
    </source>
</reference>
<dbReference type="RefSeq" id="WP_091363348.1">
    <property type="nucleotide sequence ID" value="NZ_FMXA01000005.1"/>
</dbReference>
<dbReference type="SUPFAM" id="SSF46600">
    <property type="entry name" value="C-terminal UvrC-binding domain of UvrB"/>
    <property type="match status" value="1"/>
</dbReference>
<dbReference type="Proteomes" id="UP000199689">
    <property type="component" value="Unassembled WGS sequence"/>
</dbReference>
<dbReference type="InterPro" id="IPR036876">
    <property type="entry name" value="UVR_dom_sf"/>
</dbReference>
<keyword evidence="3" id="KW-0418">Kinase</keyword>
<dbReference type="GO" id="GO:0046870">
    <property type="term" value="F:cadmium ion binding"/>
    <property type="evidence" value="ECO:0007669"/>
    <property type="project" value="TreeGrafter"/>
</dbReference>
<evidence type="ECO:0000313" key="4">
    <source>
        <dbReference type="Proteomes" id="UP000199689"/>
    </source>
</evidence>
<dbReference type="GO" id="GO:1990169">
    <property type="term" value="P:stress response to copper ion"/>
    <property type="evidence" value="ECO:0007669"/>
    <property type="project" value="TreeGrafter"/>
</dbReference>
<keyword evidence="3" id="KW-0808">Transferase</keyword>
<dbReference type="PANTHER" id="PTHR38430">
    <property type="entry name" value="PROTEIN-ARGININE KINASE ACTIVATOR PROTEIN"/>
    <property type="match status" value="1"/>
</dbReference>
<dbReference type="AlphaFoldDB" id="A0A1G5V793"/>
<keyword evidence="4" id="KW-1185">Reference proteome</keyword>
<dbReference type="PIRSF" id="PIRSF015034">
    <property type="entry name" value="YacH"/>
    <property type="match status" value="1"/>
</dbReference>
<dbReference type="InterPro" id="IPR025542">
    <property type="entry name" value="YacH"/>
</dbReference>
<feature type="compositionally biased region" description="Basic and acidic residues" evidence="1">
    <location>
        <begin position="136"/>
        <end position="151"/>
    </location>
</feature>
<evidence type="ECO:0000259" key="2">
    <source>
        <dbReference type="PROSITE" id="PS50151"/>
    </source>
</evidence>
<dbReference type="InterPro" id="IPR001943">
    <property type="entry name" value="UVR_dom"/>
</dbReference>
<gene>
    <name evidence="3" type="ORF">SAMN02910343_00424</name>
</gene>
<dbReference type="GO" id="GO:0005507">
    <property type="term" value="F:copper ion binding"/>
    <property type="evidence" value="ECO:0007669"/>
    <property type="project" value="TreeGrafter"/>
</dbReference>
<dbReference type="GeneID" id="87755470"/>
<proteinExistence type="predicted"/>
<dbReference type="Gene3D" id="4.10.860.10">
    <property type="entry name" value="UVR domain"/>
    <property type="match status" value="1"/>
</dbReference>
<dbReference type="OrthoDB" id="9788704at2"/>
<dbReference type="GO" id="GO:0008270">
    <property type="term" value="F:zinc ion binding"/>
    <property type="evidence" value="ECO:0007669"/>
    <property type="project" value="TreeGrafter"/>
</dbReference>
<accession>A0A1G5V793</accession>
<dbReference type="EMBL" id="FMXA01000005">
    <property type="protein sequence ID" value="SDA41684.1"/>
    <property type="molecule type" value="Genomic_DNA"/>
</dbReference>
<evidence type="ECO:0000256" key="1">
    <source>
        <dbReference type="SAM" id="MobiDB-lite"/>
    </source>
</evidence>
<organism evidence="3 4">
    <name type="scientific">Allisonella histaminiformans</name>
    <dbReference type="NCBI Taxonomy" id="209880"/>
    <lineage>
        <taxon>Bacteria</taxon>
        <taxon>Bacillati</taxon>
        <taxon>Bacillota</taxon>
        <taxon>Negativicutes</taxon>
        <taxon>Veillonellales</taxon>
        <taxon>Veillonellaceae</taxon>
        <taxon>Allisonella</taxon>
    </lineage>
</organism>
<dbReference type="Pfam" id="PF02151">
    <property type="entry name" value="UVR"/>
    <property type="match status" value="1"/>
</dbReference>
<dbReference type="PROSITE" id="PS50151">
    <property type="entry name" value="UVR"/>
    <property type="match status" value="1"/>
</dbReference>
<feature type="region of interest" description="Disordered" evidence="1">
    <location>
        <begin position="112"/>
        <end position="151"/>
    </location>
</feature>
<sequence length="187" mass="20979">MICERCHKKEATVHITEVLNGNRTEKHLCQDCAAQEKGMHFKQDFFSDPFTNFFGRDSLFDRLWGNGNERLTGSLSCPSCGTTYQDFRQSGKLGCPSCYEAFREKLRPLFQQAGGSHNHTGKGPKISISTDGDADTSGRVKNPEAEKKVSPEVAELNKKLQQCIKEERYEDAARIRDEIKKISGGEA</sequence>
<protein>
    <submittedName>
        <fullName evidence="3">Protein-arginine kinase activator protein McsA</fullName>
    </submittedName>
</protein>
<dbReference type="STRING" id="209880.SAMN02910343_00424"/>